<reference evidence="2" key="1">
    <citation type="journal article" date="2012" name="Nat. Biotechnol.">
        <title>Reference genome sequence of the model plant Setaria.</title>
        <authorList>
            <person name="Bennetzen J.L."/>
            <person name="Schmutz J."/>
            <person name="Wang H."/>
            <person name="Percifield R."/>
            <person name="Hawkins J."/>
            <person name="Pontaroli A.C."/>
            <person name="Estep M."/>
            <person name="Feng L."/>
            <person name="Vaughn J.N."/>
            <person name="Grimwood J."/>
            <person name="Jenkins J."/>
            <person name="Barry K."/>
            <person name="Lindquist E."/>
            <person name="Hellsten U."/>
            <person name="Deshpande S."/>
            <person name="Wang X."/>
            <person name="Wu X."/>
            <person name="Mitros T."/>
            <person name="Triplett J."/>
            <person name="Yang X."/>
            <person name="Ye C.Y."/>
            <person name="Mauro-Herrera M."/>
            <person name="Wang L."/>
            <person name="Li P."/>
            <person name="Sharma M."/>
            <person name="Sharma R."/>
            <person name="Ronald P.C."/>
            <person name="Panaud O."/>
            <person name="Kellogg E.A."/>
            <person name="Brutnell T.P."/>
            <person name="Doust A.N."/>
            <person name="Tuskan G.A."/>
            <person name="Rokhsar D."/>
            <person name="Devos K.M."/>
        </authorList>
    </citation>
    <scope>NUCLEOTIDE SEQUENCE [LARGE SCALE GENOMIC DNA]</scope>
    <source>
        <strain evidence="2">cv. Yugu1</strain>
    </source>
</reference>
<dbReference type="EnsemblPlants" id="KQK87560">
    <property type="protein sequence ID" value="KQK87560"/>
    <property type="gene ID" value="SETIT_038506mg"/>
</dbReference>
<evidence type="ECO:0000313" key="2">
    <source>
        <dbReference type="Proteomes" id="UP000004995"/>
    </source>
</evidence>
<dbReference type="Proteomes" id="UP000004995">
    <property type="component" value="Unassembled WGS sequence"/>
</dbReference>
<sequence length="51" mass="5894">MMERSQKENHDRTFRSQNSALTASIYASENLTAIHHQDENVMRIDKSLCKG</sequence>
<evidence type="ECO:0000313" key="1">
    <source>
        <dbReference type="EnsemblPlants" id="KQK87560"/>
    </source>
</evidence>
<dbReference type="EMBL" id="AGNK02005414">
    <property type="status" value="NOT_ANNOTATED_CDS"/>
    <property type="molecule type" value="Genomic_DNA"/>
</dbReference>
<proteinExistence type="predicted"/>
<keyword evidence="2" id="KW-1185">Reference proteome</keyword>
<dbReference type="HOGENOM" id="CLU_3110027_0_0_1"/>
<name>K4AHZ9_SETIT</name>
<organism evidence="1 2">
    <name type="scientific">Setaria italica</name>
    <name type="common">Foxtail millet</name>
    <name type="synonym">Panicum italicum</name>
    <dbReference type="NCBI Taxonomy" id="4555"/>
    <lineage>
        <taxon>Eukaryota</taxon>
        <taxon>Viridiplantae</taxon>
        <taxon>Streptophyta</taxon>
        <taxon>Embryophyta</taxon>
        <taxon>Tracheophyta</taxon>
        <taxon>Spermatophyta</taxon>
        <taxon>Magnoliopsida</taxon>
        <taxon>Liliopsida</taxon>
        <taxon>Poales</taxon>
        <taxon>Poaceae</taxon>
        <taxon>PACMAD clade</taxon>
        <taxon>Panicoideae</taxon>
        <taxon>Panicodae</taxon>
        <taxon>Paniceae</taxon>
        <taxon>Cenchrinae</taxon>
        <taxon>Setaria</taxon>
    </lineage>
</organism>
<accession>K4AHZ9</accession>
<reference evidence="1" key="2">
    <citation type="submission" date="2018-08" db="UniProtKB">
        <authorList>
            <consortium name="EnsemblPlants"/>
        </authorList>
    </citation>
    <scope>IDENTIFICATION</scope>
    <source>
        <strain evidence="1">Yugu1</strain>
    </source>
</reference>
<dbReference type="AlphaFoldDB" id="K4AHZ9"/>
<dbReference type="Gramene" id="KQK87560">
    <property type="protein sequence ID" value="KQK87560"/>
    <property type="gene ID" value="SETIT_038506mg"/>
</dbReference>
<protein>
    <submittedName>
        <fullName evidence="1">Uncharacterized protein</fullName>
    </submittedName>
</protein>
<dbReference type="InParanoid" id="K4AHZ9"/>